<keyword evidence="17" id="KW-1185">Reference proteome</keyword>
<comment type="cofactor">
    <cofactor evidence="11">
        <name>K(+)</name>
        <dbReference type="ChEBI" id="CHEBI:29103"/>
    </cofactor>
    <text evidence="11">Binds 1 potassium ion per subunit. The potassium ion interacts primarily with the substrate.</text>
</comment>
<dbReference type="PIRSF" id="PIRSF000497">
    <property type="entry name" value="MAT"/>
    <property type="match status" value="1"/>
</dbReference>
<comment type="cofactor">
    <cofactor evidence="11">
        <name>Mg(2+)</name>
        <dbReference type="ChEBI" id="CHEBI:18420"/>
    </cofactor>
    <text evidence="11">Binds 2 magnesium ions per subunit. The magnesium ions interact primarily with the substrate.</text>
</comment>
<evidence type="ECO:0000256" key="6">
    <source>
        <dbReference type="ARBA" id="ARBA00022741"/>
    </source>
</evidence>
<evidence type="ECO:0000256" key="2">
    <source>
        <dbReference type="ARBA" id="ARBA00009685"/>
    </source>
</evidence>
<dbReference type="EC" id="2.5.1.6" evidence="11"/>
<keyword evidence="9 11" id="KW-0630">Potassium</keyword>
<comment type="pathway">
    <text evidence="1 11">Amino-acid biosynthesis; S-adenosyl-L-methionine biosynthesis; S-adenosyl-L-methionine from L-methionine: step 1/1.</text>
</comment>
<comment type="catalytic activity">
    <reaction evidence="10 11">
        <text>L-methionine + ATP + H2O = S-adenosyl-L-methionine + phosphate + diphosphate</text>
        <dbReference type="Rhea" id="RHEA:21080"/>
        <dbReference type="ChEBI" id="CHEBI:15377"/>
        <dbReference type="ChEBI" id="CHEBI:30616"/>
        <dbReference type="ChEBI" id="CHEBI:33019"/>
        <dbReference type="ChEBI" id="CHEBI:43474"/>
        <dbReference type="ChEBI" id="CHEBI:57844"/>
        <dbReference type="ChEBI" id="CHEBI:59789"/>
        <dbReference type="EC" id="2.5.1.6"/>
    </reaction>
</comment>
<evidence type="ECO:0000313" key="17">
    <source>
        <dbReference type="Proteomes" id="UP000261640"/>
    </source>
</evidence>
<comment type="similarity">
    <text evidence="2 12">Belongs to the AdoMet synthase family.</text>
</comment>
<sequence>RDGRVMNGARCEALSYKICDQISDAVLDAHLKQDPDAKVACETVCKTGMVLLCGEITSRANVDYQNVVRDTIKHIGYDNSEKGFDYKTCNVLVALEQQSPDIAQGVHIDRREEDIGAGDQGLMFGYATDETEECMPLTIVLAHKLNAKMAELRRNGTIPWLRPDSKTQVTVHYDQKDGAVVPKRVHTIVISVQHDDNISLDEQQMVLKEKVINAVVPAKYLDDKTIYHLQPSGRFVIGGPQGDAGVTGRKIIVDTYGGWGAHGGGAFSGKDFSKVDRSAAYAARWVAKSLVKAKLCRRVLVQVSYAIGVAQPLSISLFTYGSSQKTESELLQIVNKNFDLRPGVIVRELKLKRPIYQQTASYGHFGRPEFTWEIPKNLVF</sequence>
<dbReference type="PROSITE" id="PS00377">
    <property type="entry name" value="ADOMET_SYNTHASE_2"/>
    <property type="match status" value="1"/>
</dbReference>
<name>A0A7N9B1E7_9TELE</name>
<evidence type="ECO:0000256" key="9">
    <source>
        <dbReference type="ARBA" id="ARBA00022958"/>
    </source>
</evidence>
<dbReference type="Ensembl" id="ENSMAMT00000044270.1">
    <property type="protein sequence ID" value="ENSMAMP00000065719.1"/>
    <property type="gene ID" value="ENSMAMG00000021845.2"/>
</dbReference>
<dbReference type="HAMAP" id="MF_00086">
    <property type="entry name" value="S_AdoMet_synth1"/>
    <property type="match status" value="1"/>
</dbReference>
<keyword evidence="8 11" id="KW-0460">Magnesium</keyword>
<dbReference type="InterPro" id="IPR022629">
    <property type="entry name" value="S-AdoMet_synt_central"/>
</dbReference>
<keyword evidence="4 11" id="KW-0808">Transferase</keyword>
<dbReference type="GeneTree" id="ENSGT00950000183185"/>
<dbReference type="FunFam" id="3.30.300.10:FF:000004">
    <property type="entry name" value="S-adenosylmethionine synthase"/>
    <property type="match status" value="1"/>
</dbReference>
<evidence type="ECO:0000256" key="1">
    <source>
        <dbReference type="ARBA" id="ARBA00005224"/>
    </source>
</evidence>
<dbReference type="InterPro" id="IPR002133">
    <property type="entry name" value="S-AdoMet_synthetase"/>
</dbReference>
<dbReference type="PROSITE" id="PS00376">
    <property type="entry name" value="ADOMET_SYNTHASE_1"/>
    <property type="match status" value="1"/>
</dbReference>
<evidence type="ECO:0000256" key="5">
    <source>
        <dbReference type="ARBA" id="ARBA00022723"/>
    </source>
</evidence>
<dbReference type="Pfam" id="PF00438">
    <property type="entry name" value="S-AdoMet_synt_N"/>
    <property type="match status" value="1"/>
</dbReference>
<dbReference type="Pfam" id="PF02772">
    <property type="entry name" value="S-AdoMet_synt_M"/>
    <property type="match status" value="1"/>
</dbReference>
<reference evidence="16" key="1">
    <citation type="submission" date="2025-08" db="UniProtKB">
        <authorList>
            <consortium name="Ensembl"/>
        </authorList>
    </citation>
    <scope>IDENTIFICATION</scope>
</reference>
<dbReference type="Gene3D" id="3.30.300.10">
    <property type="match status" value="3"/>
</dbReference>
<dbReference type="GO" id="GO:0006730">
    <property type="term" value="P:one-carbon metabolic process"/>
    <property type="evidence" value="ECO:0007669"/>
    <property type="project" value="UniProtKB-KW"/>
</dbReference>
<proteinExistence type="inferred from homology"/>
<evidence type="ECO:0000256" key="7">
    <source>
        <dbReference type="ARBA" id="ARBA00022840"/>
    </source>
</evidence>
<evidence type="ECO:0000259" key="13">
    <source>
        <dbReference type="Pfam" id="PF00438"/>
    </source>
</evidence>
<dbReference type="Proteomes" id="UP000261640">
    <property type="component" value="Unplaced"/>
</dbReference>
<dbReference type="GO" id="GO:0006556">
    <property type="term" value="P:S-adenosylmethionine biosynthetic process"/>
    <property type="evidence" value="ECO:0007669"/>
    <property type="project" value="UniProtKB-UniPathway"/>
</dbReference>
<dbReference type="AlphaFoldDB" id="A0A7N9B1E7"/>
<evidence type="ECO:0000256" key="11">
    <source>
        <dbReference type="RuleBase" id="RU000541"/>
    </source>
</evidence>
<dbReference type="GO" id="GO:0046872">
    <property type="term" value="F:metal ion binding"/>
    <property type="evidence" value="ECO:0007669"/>
    <property type="project" value="UniProtKB-KW"/>
</dbReference>
<feature type="domain" description="S-adenosylmethionine synthetase C-terminal" evidence="15">
    <location>
        <begin position="237"/>
        <end position="373"/>
    </location>
</feature>
<protein>
    <recommendedName>
        <fullName evidence="11">S-adenosylmethionine synthase</fullName>
        <ecNumber evidence="11">2.5.1.6</ecNumber>
    </recommendedName>
</protein>
<keyword evidence="3 11" id="KW-0554">One-carbon metabolism</keyword>
<dbReference type="NCBIfam" id="TIGR01034">
    <property type="entry name" value="metK"/>
    <property type="match status" value="1"/>
</dbReference>
<dbReference type="InterPro" id="IPR022631">
    <property type="entry name" value="ADOMET_SYNTHASE_CS"/>
</dbReference>
<evidence type="ECO:0000256" key="3">
    <source>
        <dbReference type="ARBA" id="ARBA00022563"/>
    </source>
</evidence>
<organism evidence="16 17">
    <name type="scientific">Mastacembelus armatus</name>
    <name type="common">zig-zag eel</name>
    <dbReference type="NCBI Taxonomy" id="205130"/>
    <lineage>
        <taxon>Eukaryota</taxon>
        <taxon>Metazoa</taxon>
        <taxon>Chordata</taxon>
        <taxon>Craniata</taxon>
        <taxon>Vertebrata</taxon>
        <taxon>Euteleostomi</taxon>
        <taxon>Actinopterygii</taxon>
        <taxon>Neopterygii</taxon>
        <taxon>Teleostei</taxon>
        <taxon>Neoteleostei</taxon>
        <taxon>Acanthomorphata</taxon>
        <taxon>Anabantaria</taxon>
        <taxon>Synbranchiformes</taxon>
        <taxon>Mastacembelidae</taxon>
        <taxon>Mastacembelus</taxon>
    </lineage>
</organism>
<accession>A0A7N9B1E7</accession>
<dbReference type="FunFam" id="3.30.300.10:FF:000003">
    <property type="entry name" value="S-adenosylmethionine synthase"/>
    <property type="match status" value="1"/>
</dbReference>
<dbReference type="FunFam" id="3.30.300.10:FF:000001">
    <property type="entry name" value="S-adenosylmethionine synthase"/>
    <property type="match status" value="1"/>
</dbReference>
<evidence type="ECO:0000256" key="4">
    <source>
        <dbReference type="ARBA" id="ARBA00022679"/>
    </source>
</evidence>
<dbReference type="Pfam" id="PF02773">
    <property type="entry name" value="S-AdoMet_synt_C"/>
    <property type="match status" value="1"/>
</dbReference>
<feature type="domain" description="S-adenosylmethionine synthetase N-terminal" evidence="13">
    <location>
        <begin position="17"/>
        <end position="100"/>
    </location>
</feature>
<dbReference type="InterPro" id="IPR022628">
    <property type="entry name" value="S-AdoMet_synt_N"/>
</dbReference>
<dbReference type="SUPFAM" id="SSF55973">
    <property type="entry name" value="S-adenosylmethionine synthetase"/>
    <property type="match status" value="3"/>
</dbReference>
<keyword evidence="7 11" id="KW-0067">ATP-binding</keyword>
<feature type="domain" description="S-adenosylmethionine synthetase central" evidence="14">
    <location>
        <begin position="114"/>
        <end position="235"/>
    </location>
</feature>
<keyword evidence="5 11" id="KW-0479">Metal-binding</keyword>
<comment type="function">
    <text evidence="11">Catalyzes the formation of S-adenosylmethionine from methionine and ATP.</text>
</comment>
<reference evidence="16" key="2">
    <citation type="submission" date="2025-09" db="UniProtKB">
        <authorList>
            <consortium name="Ensembl"/>
        </authorList>
    </citation>
    <scope>IDENTIFICATION</scope>
</reference>
<evidence type="ECO:0000256" key="8">
    <source>
        <dbReference type="ARBA" id="ARBA00022842"/>
    </source>
</evidence>
<dbReference type="PANTHER" id="PTHR11964">
    <property type="entry name" value="S-ADENOSYLMETHIONINE SYNTHETASE"/>
    <property type="match status" value="1"/>
</dbReference>
<dbReference type="GO" id="GO:0004478">
    <property type="term" value="F:methionine adenosyltransferase activity"/>
    <property type="evidence" value="ECO:0007669"/>
    <property type="project" value="UniProtKB-EC"/>
</dbReference>
<evidence type="ECO:0000259" key="15">
    <source>
        <dbReference type="Pfam" id="PF02773"/>
    </source>
</evidence>
<evidence type="ECO:0000256" key="12">
    <source>
        <dbReference type="RuleBase" id="RU004462"/>
    </source>
</evidence>
<dbReference type="InterPro" id="IPR022630">
    <property type="entry name" value="S-AdoMet_synt_C"/>
</dbReference>
<evidence type="ECO:0000259" key="14">
    <source>
        <dbReference type="Pfam" id="PF02772"/>
    </source>
</evidence>
<evidence type="ECO:0000256" key="10">
    <source>
        <dbReference type="ARBA" id="ARBA00048344"/>
    </source>
</evidence>
<dbReference type="CDD" id="cd18079">
    <property type="entry name" value="S-AdoMet_synt"/>
    <property type="match status" value="1"/>
</dbReference>
<evidence type="ECO:0000313" key="16">
    <source>
        <dbReference type="Ensembl" id="ENSMAMP00000065719.1"/>
    </source>
</evidence>
<dbReference type="InterPro" id="IPR022636">
    <property type="entry name" value="S-AdoMet_synthetase_sfam"/>
</dbReference>
<dbReference type="UniPathway" id="UPA00315">
    <property type="reaction ID" value="UER00080"/>
</dbReference>
<keyword evidence="6 11" id="KW-0547">Nucleotide-binding</keyword>
<dbReference type="GO" id="GO:0005524">
    <property type="term" value="F:ATP binding"/>
    <property type="evidence" value="ECO:0007669"/>
    <property type="project" value="UniProtKB-KW"/>
</dbReference>